<keyword evidence="13" id="KW-1185">Reference proteome</keyword>
<dbReference type="RefSeq" id="WP_013703701.1">
    <property type="nucleotide sequence ID" value="NC_015387.1"/>
</dbReference>
<dbReference type="GO" id="GO:0006189">
    <property type="term" value="P:'de novo' IMP biosynthetic process"/>
    <property type="evidence" value="ECO:0007669"/>
    <property type="project" value="UniProtKB-UniRule"/>
</dbReference>
<dbReference type="GO" id="GO:0003937">
    <property type="term" value="F:IMP cyclohydrolase activity"/>
    <property type="evidence" value="ECO:0007669"/>
    <property type="project" value="UniProtKB-UniRule"/>
</dbReference>
<evidence type="ECO:0000256" key="10">
    <source>
        <dbReference type="HAMAP-Rule" id="MF_00139"/>
    </source>
</evidence>
<dbReference type="InterPro" id="IPR002695">
    <property type="entry name" value="PurH-like"/>
</dbReference>
<dbReference type="NCBIfam" id="TIGR00355">
    <property type="entry name" value="purH"/>
    <property type="match status" value="1"/>
</dbReference>
<dbReference type="Gene3D" id="3.40.140.20">
    <property type="match status" value="2"/>
</dbReference>
<dbReference type="STRING" id="869210.Marky_0905"/>
<dbReference type="Gene3D" id="3.40.50.1380">
    <property type="entry name" value="Methylglyoxal synthase-like domain"/>
    <property type="match status" value="1"/>
</dbReference>
<dbReference type="PANTHER" id="PTHR11692:SF0">
    <property type="entry name" value="BIFUNCTIONAL PURINE BIOSYNTHESIS PROTEIN ATIC"/>
    <property type="match status" value="1"/>
</dbReference>
<dbReference type="CDD" id="cd01421">
    <property type="entry name" value="IMPCH"/>
    <property type="match status" value="1"/>
</dbReference>
<comment type="pathway">
    <text evidence="1 10">Purine metabolism; IMP biosynthesis via de novo pathway; IMP from 5-formamido-1-(5-phospho-D-ribosyl)imidazole-4-carboxamide: step 1/1.</text>
</comment>
<evidence type="ECO:0000256" key="7">
    <source>
        <dbReference type="ARBA" id="ARBA00023268"/>
    </source>
</evidence>
<feature type="domain" description="MGS-like" evidence="11">
    <location>
        <begin position="1"/>
        <end position="141"/>
    </location>
</feature>
<dbReference type="InterPro" id="IPR024051">
    <property type="entry name" value="AICAR_Tfase_dup_dom_sf"/>
</dbReference>
<dbReference type="EMBL" id="CP002630">
    <property type="protein sequence ID" value="AEB11651.1"/>
    <property type="molecule type" value="Genomic_DNA"/>
</dbReference>
<comment type="pathway">
    <text evidence="2 10">Purine metabolism; IMP biosynthesis via de novo pathway; 5-formamido-1-(5-phospho-D-ribosyl)imidazole-4-carboxamide from 5-amino-1-(5-phospho-D-ribosyl)imidazole-4-carboxamide (10-formyl THF route): step 1/1.</text>
</comment>
<comment type="catalytic activity">
    <reaction evidence="9 10">
        <text>IMP + H2O = 5-formamido-1-(5-phospho-D-ribosyl)imidazole-4-carboxamide</text>
        <dbReference type="Rhea" id="RHEA:18445"/>
        <dbReference type="ChEBI" id="CHEBI:15377"/>
        <dbReference type="ChEBI" id="CHEBI:58053"/>
        <dbReference type="ChEBI" id="CHEBI:58467"/>
        <dbReference type="EC" id="3.5.4.10"/>
    </reaction>
</comment>
<comment type="domain">
    <text evidence="10">The IMP cyclohydrolase activity resides in the N-terminal region.</text>
</comment>
<accession>F2NQC4</accession>
<dbReference type="EC" id="3.5.4.10" evidence="10"/>
<evidence type="ECO:0000313" key="13">
    <source>
        <dbReference type="Proteomes" id="UP000007030"/>
    </source>
</evidence>
<dbReference type="PIRSF" id="PIRSF000414">
    <property type="entry name" value="AICARFT_IMPCHas"/>
    <property type="match status" value="1"/>
</dbReference>
<dbReference type="UniPathway" id="UPA00074">
    <property type="reaction ID" value="UER00133"/>
</dbReference>
<comment type="catalytic activity">
    <reaction evidence="8 10">
        <text>(6R)-10-formyltetrahydrofolate + 5-amino-1-(5-phospho-beta-D-ribosyl)imidazole-4-carboxamide = 5-formamido-1-(5-phospho-D-ribosyl)imidazole-4-carboxamide + (6S)-5,6,7,8-tetrahydrofolate</text>
        <dbReference type="Rhea" id="RHEA:22192"/>
        <dbReference type="ChEBI" id="CHEBI:57453"/>
        <dbReference type="ChEBI" id="CHEBI:58467"/>
        <dbReference type="ChEBI" id="CHEBI:58475"/>
        <dbReference type="ChEBI" id="CHEBI:195366"/>
        <dbReference type="EC" id="2.1.2.3"/>
    </reaction>
</comment>
<evidence type="ECO:0000256" key="3">
    <source>
        <dbReference type="ARBA" id="ARBA00007667"/>
    </source>
</evidence>
<evidence type="ECO:0000256" key="6">
    <source>
        <dbReference type="ARBA" id="ARBA00022801"/>
    </source>
</evidence>
<dbReference type="eggNOG" id="COG0138">
    <property type="taxonomic scope" value="Bacteria"/>
</dbReference>
<dbReference type="OrthoDB" id="9802065at2"/>
<dbReference type="SMART" id="SM00851">
    <property type="entry name" value="MGS"/>
    <property type="match status" value="1"/>
</dbReference>
<dbReference type="FunFam" id="3.40.50.1380:FF:000001">
    <property type="entry name" value="Bifunctional purine biosynthesis protein PurH"/>
    <property type="match status" value="1"/>
</dbReference>
<evidence type="ECO:0000256" key="9">
    <source>
        <dbReference type="ARBA" id="ARBA00050687"/>
    </source>
</evidence>
<evidence type="ECO:0000256" key="5">
    <source>
        <dbReference type="ARBA" id="ARBA00022755"/>
    </source>
</evidence>
<dbReference type="Pfam" id="PF02142">
    <property type="entry name" value="MGS"/>
    <property type="match status" value="1"/>
</dbReference>
<evidence type="ECO:0000313" key="12">
    <source>
        <dbReference type="EMBL" id="AEB11651.1"/>
    </source>
</evidence>
<dbReference type="GO" id="GO:0004643">
    <property type="term" value="F:phosphoribosylaminoimidazolecarboxamide formyltransferase activity"/>
    <property type="evidence" value="ECO:0007669"/>
    <property type="project" value="UniProtKB-UniRule"/>
</dbReference>
<organism evidence="12 13">
    <name type="scientific">Marinithermus hydrothermalis (strain DSM 14884 / JCM 11576 / T1)</name>
    <dbReference type="NCBI Taxonomy" id="869210"/>
    <lineage>
        <taxon>Bacteria</taxon>
        <taxon>Thermotogati</taxon>
        <taxon>Deinococcota</taxon>
        <taxon>Deinococci</taxon>
        <taxon>Thermales</taxon>
        <taxon>Thermaceae</taxon>
        <taxon>Marinithermus</taxon>
    </lineage>
</organism>
<gene>
    <name evidence="10" type="primary">purH</name>
    <name evidence="12" type="ordered locus">Marky_0905</name>
</gene>
<proteinExistence type="inferred from homology"/>
<keyword evidence="6 10" id="KW-0378">Hydrolase</keyword>
<keyword evidence="4 10" id="KW-0808">Transferase</keyword>
<dbReference type="HAMAP" id="MF_00139">
    <property type="entry name" value="PurH"/>
    <property type="match status" value="1"/>
</dbReference>
<dbReference type="Proteomes" id="UP000007030">
    <property type="component" value="Chromosome"/>
</dbReference>
<evidence type="ECO:0000256" key="8">
    <source>
        <dbReference type="ARBA" id="ARBA00050488"/>
    </source>
</evidence>
<comment type="similarity">
    <text evidence="3 10">Belongs to the PurH family.</text>
</comment>
<dbReference type="EC" id="2.1.2.3" evidence="10"/>
<evidence type="ECO:0000259" key="11">
    <source>
        <dbReference type="PROSITE" id="PS51855"/>
    </source>
</evidence>
<evidence type="ECO:0000256" key="2">
    <source>
        <dbReference type="ARBA" id="ARBA00004954"/>
    </source>
</evidence>
<dbReference type="SUPFAM" id="SSF53927">
    <property type="entry name" value="Cytidine deaminase-like"/>
    <property type="match status" value="1"/>
</dbReference>
<sequence>MRALLSVSDKRGLVEFAQGLKALGFELVSTGGTYRALEDAGLEVTYVSDVTGFPEILEGRVKTLHPRIHAGLLAKPTPEHEAELQAQGIPRIEVLAVNLYPFRETVARGAGFEECIENIDIGGPAMLRAAAKNFAAVLPVCDPDDYPAVLAALREGVSPEFRRRLAWKAFAHTAAYDAAIANWLADKPFPKQRFLALEKVSDLRYGENPHQAAALYRVEGEVGPLLEAEVLQGKAMSYNNYGDAEAAWNLVSEFDAPACVAIKHQNPCGVGVGAGPLEAYRKAYAADPISIFGGIVAFNRPVDEATALELKPVFLEVLLAPEFTEGALRVLAAKKNLRVLRVPAPARGAYLDMKRLRGGVLLQEGDALNLVEDALRVVTPEAPDEAAWADLRFAWTVVKHVRSNAIVVAKDGQTLGIGVGQTSRVEAARHALEQAGAEAQGAVLASDAFFPFDDVVKLAAQHGVRAIIQPGGSKRDEDSIRAAAEAGIAMVFTGVRHFKH</sequence>
<dbReference type="HOGENOM" id="CLU_016316_5_2_0"/>
<dbReference type="InterPro" id="IPR011607">
    <property type="entry name" value="MGS-like_dom"/>
</dbReference>
<keyword evidence="5 10" id="KW-0658">Purine biosynthesis</keyword>
<dbReference type="InterPro" id="IPR036914">
    <property type="entry name" value="MGS-like_dom_sf"/>
</dbReference>
<dbReference type="SMART" id="SM00798">
    <property type="entry name" value="AICARFT_IMPCHas"/>
    <property type="match status" value="1"/>
</dbReference>
<dbReference type="GO" id="GO:0005829">
    <property type="term" value="C:cytosol"/>
    <property type="evidence" value="ECO:0007669"/>
    <property type="project" value="TreeGrafter"/>
</dbReference>
<dbReference type="PANTHER" id="PTHR11692">
    <property type="entry name" value="BIFUNCTIONAL PURINE BIOSYNTHESIS PROTEIN PURH"/>
    <property type="match status" value="1"/>
</dbReference>
<name>F2NQC4_MARHT</name>
<dbReference type="KEGG" id="mhd:Marky_0905"/>
<dbReference type="FunFam" id="3.40.140.20:FF:000002">
    <property type="entry name" value="Bifunctional purine biosynthesis protein PurH"/>
    <property type="match status" value="1"/>
</dbReference>
<keyword evidence="7 10" id="KW-0511">Multifunctional enzyme</keyword>
<dbReference type="InterPro" id="IPR016193">
    <property type="entry name" value="Cytidine_deaminase-like"/>
</dbReference>
<dbReference type="FunFam" id="3.40.140.20:FF:000001">
    <property type="entry name" value="Bifunctional purine biosynthesis protein PurH"/>
    <property type="match status" value="1"/>
</dbReference>
<reference evidence="12 13" key="1">
    <citation type="journal article" date="2012" name="Stand. Genomic Sci.">
        <title>Complete genome sequence of the aerobic, heterotroph Marinithermus hydrothermalis type strain (T1(T)) from a deep-sea hydrothermal vent chimney.</title>
        <authorList>
            <person name="Copeland A."/>
            <person name="Gu W."/>
            <person name="Yasawong M."/>
            <person name="Lapidus A."/>
            <person name="Lucas S."/>
            <person name="Deshpande S."/>
            <person name="Pagani I."/>
            <person name="Tapia R."/>
            <person name="Cheng J.F."/>
            <person name="Goodwin L.A."/>
            <person name="Pitluck S."/>
            <person name="Liolios K."/>
            <person name="Ivanova N."/>
            <person name="Mavromatis K."/>
            <person name="Mikhailova N."/>
            <person name="Pati A."/>
            <person name="Chen A."/>
            <person name="Palaniappan K."/>
            <person name="Land M."/>
            <person name="Pan C."/>
            <person name="Brambilla E.M."/>
            <person name="Rohde M."/>
            <person name="Tindall B.J."/>
            <person name="Sikorski J."/>
            <person name="Goker M."/>
            <person name="Detter J.C."/>
            <person name="Bristow J."/>
            <person name="Eisen J.A."/>
            <person name="Markowitz V."/>
            <person name="Hugenholtz P."/>
            <person name="Kyrpides N.C."/>
            <person name="Klenk H.P."/>
            <person name="Woyke T."/>
        </authorList>
    </citation>
    <scope>NUCLEOTIDE SEQUENCE [LARGE SCALE GENOMIC DNA]</scope>
    <source>
        <strain evidence="13">DSM 14884 / JCM 11576 / T1</strain>
    </source>
</reference>
<dbReference type="PROSITE" id="PS51855">
    <property type="entry name" value="MGS"/>
    <property type="match status" value="1"/>
</dbReference>
<evidence type="ECO:0000256" key="1">
    <source>
        <dbReference type="ARBA" id="ARBA00004844"/>
    </source>
</evidence>
<dbReference type="NCBIfam" id="NF002049">
    <property type="entry name" value="PRK00881.1"/>
    <property type="match status" value="1"/>
</dbReference>
<protein>
    <recommendedName>
        <fullName evidence="10">Bifunctional purine biosynthesis protein PurH</fullName>
    </recommendedName>
    <domain>
        <recommendedName>
            <fullName evidence="10">Phosphoribosylaminoimidazolecarboxamide formyltransferase</fullName>
            <ecNumber evidence="10">2.1.2.3</ecNumber>
        </recommendedName>
        <alternativeName>
            <fullName evidence="10">AICAR transformylase</fullName>
        </alternativeName>
    </domain>
    <domain>
        <recommendedName>
            <fullName evidence="10">IMP cyclohydrolase</fullName>
            <ecNumber evidence="10">3.5.4.10</ecNumber>
        </recommendedName>
        <alternativeName>
            <fullName evidence="10">ATIC</fullName>
        </alternativeName>
        <alternativeName>
            <fullName evidence="10">IMP synthase</fullName>
        </alternativeName>
        <alternativeName>
            <fullName evidence="10">Inosinicase</fullName>
        </alternativeName>
    </domain>
</protein>
<dbReference type="SUPFAM" id="SSF52335">
    <property type="entry name" value="Methylglyoxal synthase-like"/>
    <property type="match status" value="1"/>
</dbReference>
<dbReference type="AlphaFoldDB" id="F2NQC4"/>
<dbReference type="Pfam" id="PF01808">
    <property type="entry name" value="AICARFT_IMPCHas"/>
    <property type="match status" value="1"/>
</dbReference>
<evidence type="ECO:0000256" key="4">
    <source>
        <dbReference type="ARBA" id="ARBA00022679"/>
    </source>
</evidence>